<feature type="region of interest" description="Disordered" evidence="4">
    <location>
        <begin position="1"/>
        <end position="21"/>
    </location>
</feature>
<dbReference type="SUPFAM" id="SSF51182">
    <property type="entry name" value="RmlC-like cupins"/>
    <property type="match status" value="1"/>
</dbReference>
<dbReference type="InterPro" id="IPR014710">
    <property type="entry name" value="RmlC-like_jellyroll"/>
</dbReference>
<dbReference type="RefSeq" id="WP_210155292.1">
    <property type="nucleotide sequence ID" value="NZ_JAFCNB010000004.1"/>
</dbReference>
<evidence type="ECO:0000256" key="1">
    <source>
        <dbReference type="ARBA" id="ARBA00008416"/>
    </source>
</evidence>
<dbReference type="InterPro" id="IPR011051">
    <property type="entry name" value="RmlC_Cupin_sf"/>
</dbReference>
<keyword evidence="8" id="KW-1185">Reference proteome</keyword>
<feature type="binding site" evidence="2">
    <location>
        <position position="78"/>
    </location>
    <ligand>
        <name>Fe cation</name>
        <dbReference type="ChEBI" id="CHEBI:24875"/>
    </ligand>
</feature>
<dbReference type="GO" id="GO:0046872">
    <property type="term" value="F:metal ion binding"/>
    <property type="evidence" value="ECO:0007669"/>
    <property type="project" value="UniProtKB-KW"/>
</dbReference>
<feature type="binding site" evidence="2">
    <location>
        <position position="124"/>
    </location>
    <ligand>
        <name>Fe cation</name>
        <dbReference type="ChEBI" id="CHEBI:24875"/>
    </ligand>
</feature>
<keyword evidence="2" id="KW-0408">Iron</keyword>
<dbReference type="PANTHER" id="PTHR13903:SF8">
    <property type="entry name" value="PIRIN"/>
    <property type="match status" value="1"/>
</dbReference>
<dbReference type="InterPro" id="IPR008778">
    <property type="entry name" value="Pirin_C_dom"/>
</dbReference>
<sequence length="321" mass="34369">MSDLDIRPQITRHGGRDGVSASPVRELLPGREVALGESTVVRRLLPTLGRRMVGAWCFIDHYGPDDVAGRPGMQVPPHPHIGLQTVSWLLDGEVVHRDSLGSLQTLRPGRLGLMTAGNAIAHSEVSPPEHGRLLHGAQLWVALPDAFRAVDPRWEYHGELPVLEERGLRATVIMGEMAGAASPGTAYTPLVGVDLDLAAGAAVTLPLEPDFEYAVLSASGDAEVDGVPVPRGSLLYLGCGRPGLALRAESASRLLLLGGEPFEERIVMWWNFVARSGDEIAAARADWMDGDRFGTVTGYDGRPLPAPALPALPLKPRGRAR</sequence>
<organism evidence="7 8">
    <name type="scientific">Microbispora oryzae</name>
    <dbReference type="NCBI Taxonomy" id="2806554"/>
    <lineage>
        <taxon>Bacteria</taxon>
        <taxon>Bacillati</taxon>
        <taxon>Actinomycetota</taxon>
        <taxon>Actinomycetes</taxon>
        <taxon>Streptosporangiales</taxon>
        <taxon>Streptosporangiaceae</taxon>
        <taxon>Microbispora</taxon>
    </lineage>
</organism>
<reference evidence="7" key="1">
    <citation type="submission" date="2021-02" db="EMBL/GenBank/DDBJ databases">
        <title>Draft genome sequence of Microbispora sp. RL4-1S isolated from rice leaves in Thailand.</title>
        <authorList>
            <person name="Muangham S."/>
            <person name="Duangmal K."/>
        </authorList>
    </citation>
    <scope>NUCLEOTIDE SEQUENCE</scope>
    <source>
        <strain evidence="7">RL4-1S</strain>
    </source>
</reference>
<dbReference type="InterPro" id="IPR012093">
    <property type="entry name" value="Pirin"/>
</dbReference>
<gene>
    <name evidence="7" type="ORF">JOL79_09170</name>
</gene>
<dbReference type="Gene3D" id="2.60.120.10">
    <property type="entry name" value="Jelly Rolls"/>
    <property type="match status" value="1"/>
</dbReference>
<dbReference type="AlphaFoldDB" id="A0A941AHD7"/>
<evidence type="ECO:0000313" key="8">
    <source>
        <dbReference type="Proteomes" id="UP000674234"/>
    </source>
</evidence>
<dbReference type="Pfam" id="PF02678">
    <property type="entry name" value="Pirin"/>
    <property type="match status" value="1"/>
</dbReference>
<dbReference type="CDD" id="cd02247">
    <property type="entry name" value="cupin_pirin_C"/>
    <property type="match status" value="1"/>
</dbReference>
<evidence type="ECO:0000313" key="7">
    <source>
        <dbReference type="EMBL" id="MBP2703976.1"/>
    </source>
</evidence>
<comment type="similarity">
    <text evidence="1 3">Belongs to the pirin family.</text>
</comment>
<evidence type="ECO:0000256" key="3">
    <source>
        <dbReference type="RuleBase" id="RU003457"/>
    </source>
</evidence>
<evidence type="ECO:0000256" key="4">
    <source>
        <dbReference type="SAM" id="MobiDB-lite"/>
    </source>
</evidence>
<evidence type="ECO:0000256" key="2">
    <source>
        <dbReference type="PIRSR" id="PIRSR006232-1"/>
    </source>
</evidence>
<comment type="cofactor">
    <cofactor evidence="2">
        <name>Fe cation</name>
        <dbReference type="ChEBI" id="CHEBI:24875"/>
    </cofactor>
    <text evidence="2">Binds 1 Fe cation per subunit.</text>
</comment>
<dbReference type="InterPro" id="IPR003829">
    <property type="entry name" value="Pirin_N_dom"/>
</dbReference>
<dbReference type="Proteomes" id="UP000674234">
    <property type="component" value="Unassembled WGS sequence"/>
</dbReference>
<accession>A0A941AHD7</accession>
<proteinExistence type="inferred from homology"/>
<feature type="domain" description="Pirin C-terminal" evidence="6">
    <location>
        <begin position="193"/>
        <end position="292"/>
    </location>
</feature>
<evidence type="ECO:0000259" key="6">
    <source>
        <dbReference type="Pfam" id="PF05726"/>
    </source>
</evidence>
<dbReference type="EMBL" id="JAFCNB010000004">
    <property type="protein sequence ID" value="MBP2703976.1"/>
    <property type="molecule type" value="Genomic_DNA"/>
</dbReference>
<protein>
    <submittedName>
        <fullName evidence="7">Pirin family protein</fullName>
    </submittedName>
</protein>
<feature type="binding site" evidence="2">
    <location>
        <position position="80"/>
    </location>
    <ligand>
        <name>Fe cation</name>
        <dbReference type="ChEBI" id="CHEBI:24875"/>
    </ligand>
</feature>
<dbReference type="PIRSF" id="PIRSF006232">
    <property type="entry name" value="Pirin"/>
    <property type="match status" value="1"/>
</dbReference>
<dbReference type="CDD" id="cd02909">
    <property type="entry name" value="cupin_pirin_N"/>
    <property type="match status" value="1"/>
</dbReference>
<feature type="binding site" evidence="2">
    <location>
        <position position="122"/>
    </location>
    <ligand>
        <name>Fe cation</name>
        <dbReference type="ChEBI" id="CHEBI:24875"/>
    </ligand>
</feature>
<comment type="caution">
    <text evidence="7">The sequence shown here is derived from an EMBL/GenBank/DDBJ whole genome shotgun (WGS) entry which is preliminary data.</text>
</comment>
<keyword evidence="2" id="KW-0479">Metal-binding</keyword>
<name>A0A941AHD7_9ACTN</name>
<feature type="domain" description="Pirin N-terminal" evidence="5">
    <location>
        <begin position="43"/>
        <end position="141"/>
    </location>
</feature>
<evidence type="ECO:0000259" key="5">
    <source>
        <dbReference type="Pfam" id="PF02678"/>
    </source>
</evidence>
<dbReference type="Pfam" id="PF05726">
    <property type="entry name" value="Pirin_C"/>
    <property type="match status" value="1"/>
</dbReference>
<dbReference type="PANTHER" id="PTHR13903">
    <property type="entry name" value="PIRIN-RELATED"/>
    <property type="match status" value="1"/>
</dbReference>